<evidence type="ECO:0000256" key="3">
    <source>
        <dbReference type="ARBA" id="ARBA00022989"/>
    </source>
</evidence>
<dbReference type="SUPFAM" id="SSF51206">
    <property type="entry name" value="cAMP-binding domain-like"/>
    <property type="match status" value="1"/>
</dbReference>
<dbReference type="Gene3D" id="1.10.287.70">
    <property type="match status" value="1"/>
</dbReference>
<evidence type="ECO:0000256" key="1">
    <source>
        <dbReference type="ARBA" id="ARBA00004141"/>
    </source>
</evidence>
<dbReference type="Pfam" id="PF00520">
    <property type="entry name" value="Ion_trans"/>
    <property type="match status" value="1"/>
</dbReference>
<dbReference type="Proteomes" id="UP001178507">
    <property type="component" value="Unassembled WGS sequence"/>
</dbReference>
<feature type="domain" description="Ion transport" evidence="7">
    <location>
        <begin position="185"/>
        <end position="433"/>
    </location>
</feature>
<dbReference type="InterPro" id="IPR005821">
    <property type="entry name" value="Ion_trans_dom"/>
</dbReference>
<feature type="coiled-coil region" evidence="5">
    <location>
        <begin position="22"/>
        <end position="56"/>
    </location>
</feature>
<evidence type="ECO:0000256" key="6">
    <source>
        <dbReference type="SAM" id="Phobius"/>
    </source>
</evidence>
<evidence type="ECO:0000313" key="8">
    <source>
        <dbReference type="EMBL" id="CAJ1385449.1"/>
    </source>
</evidence>
<evidence type="ECO:0000256" key="4">
    <source>
        <dbReference type="ARBA" id="ARBA00023136"/>
    </source>
</evidence>
<sequence length="711" mass="80605">MADDKYQELLGEQLQALQETLLQEHRKSSHRLHQENRRLTREVTTLNQKLAHIEKDAGICFVVPPGDEQQDSESATTSLEQCQLPEERLGRWALICAKLLDHSLLEDLGELTGASPVHDARTEQLDLTMRPEWHMSLMSFRPLVQKSKIMDASIAGSGKINDAVTDDNSCLQRFVFGPQSQQQLVWSIIACILIIWDLITIPLEFFDVSDFVWALDSMHWFSLFFWMLDMPSHLIFGLQRGGTLELRPRMLGMIYLRSWFCVDVLVVLIDATLVTLESVGADLGNALRSARFLRTLRLLRLVRLVRIAKLQRELSLLATRFLSLYAFMVMKIVSALLMMLAINHLIACCWYGIASRIPSENNWLVSMGMDQAPFLDSYAASLHWSLTQFTPATNNIAPDNALERLFAIFVILLAMGVFSSIIGSISSAVNSLRAVRGEKVKRQANLLQFFVERDLSLDLYAKVQEVLRSERMVDVRLQESEVALVQLLPERYKMQLHEEIYLSPILALGFWPEWNYMEDAFFYRQLCHHAVVEHVAKRGQDAFMPATPCNEVYVIQSGQMSYTAAAANQPPDSVSSGDILCLPCFWAEWQHVGRLTAMHAGGTCYYFGINANDFCNLAMRSGKPLYRYLQVFGILLVGAYETIEGGEVLTDLCLPPEQLKELAGRAARFETILSSKSGPYGQFDQQNHMAAAQFMRIISQATESQTSHQWL</sequence>
<keyword evidence="2 6" id="KW-0812">Transmembrane</keyword>
<dbReference type="AlphaFoldDB" id="A0AA36IDH2"/>
<comment type="caution">
    <text evidence="8">The sequence shown here is derived from an EMBL/GenBank/DDBJ whole genome shotgun (WGS) entry which is preliminary data.</text>
</comment>
<keyword evidence="3 6" id="KW-1133">Transmembrane helix</keyword>
<evidence type="ECO:0000256" key="5">
    <source>
        <dbReference type="SAM" id="Coils"/>
    </source>
</evidence>
<protein>
    <recommendedName>
        <fullName evidence="7">Ion transport domain-containing protein</fullName>
    </recommendedName>
</protein>
<reference evidence="8" key="1">
    <citation type="submission" date="2023-08" db="EMBL/GenBank/DDBJ databases">
        <authorList>
            <person name="Chen Y."/>
            <person name="Shah S."/>
            <person name="Dougan E. K."/>
            <person name="Thang M."/>
            <person name="Chan C."/>
        </authorList>
    </citation>
    <scope>NUCLEOTIDE SEQUENCE</scope>
</reference>
<dbReference type="GO" id="GO:0016020">
    <property type="term" value="C:membrane"/>
    <property type="evidence" value="ECO:0007669"/>
    <property type="project" value="UniProtKB-SubCell"/>
</dbReference>
<keyword evidence="5" id="KW-0175">Coiled coil</keyword>
<dbReference type="EMBL" id="CAUJNA010001236">
    <property type="protein sequence ID" value="CAJ1385449.1"/>
    <property type="molecule type" value="Genomic_DNA"/>
</dbReference>
<dbReference type="SUPFAM" id="SSF81324">
    <property type="entry name" value="Voltage-gated potassium channels"/>
    <property type="match status" value="1"/>
</dbReference>
<dbReference type="PANTHER" id="PTHR47823">
    <property type="entry name" value="ION_TRANS DOMAIN-CONTAINING PROTEIN"/>
    <property type="match status" value="1"/>
</dbReference>
<comment type="subcellular location">
    <subcellularLocation>
        <location evidence="1">Membrane</location>
        <topology evidence="1">Multi-pass membrane protein</topology>
    </subcellularLocation>
</comment>
<feature type="transmembrane region" description="Helical" evidence="6">
    <location>
        <begin position="405"/>
        <end position="425"/>
    </location>
</feature>
<dbReference type="GO" id="GO:0005216">
    <property type="term" value="F:monoatomic ion channel activity"/>
    <property type="evidence" value="ECO:0007669"/>
    <property type="project" value="InterPro"/>
</dbReference>
<keyword evidence="9" id="KW-1185">Reference proteome</keyword>
<feature type="transmembrane region" description="Helical" evidence="6">
    <location>
        <begin position="324"/>
        <end position="353"/>
    </location>
</feature>
<gene>
    <name evidence="8" type="ORF">EVOR1521_LOCUS12055</name>
</gene>
<dbReference type="InterPro" id="IPR018490">
    <property type="entry name" value="cNMP-bd_dom_sf"/>
</dbReference>
<keyword evidence="4 6" id="KW-0472">Membrane</keyword>
<accession>A0AA36IDH2</accession>
<organism evidence="8 9">
    <name type="scientific">Effrenium voratum</name>
    <dbReference type="NCBI Taxonomy" id="2562239"/>
    <lineage>
        <taxon>Eukaryota</taxon>
        <taxon>Sar</taxon>
        <taxon>Alveolata</taxon>
        <taxon>Dinophyceae</taxon>
        <taxon>Suessiales</taxon>
        <taxon>Symbiodiniaceae</taxon>
        <taxon>Effrenium</taxon>
    </lineage>
</organism>
<dbReference type="PANTHER" id="PTHR47823:SF9">
    <property type="entry name" value="CHROMOSOME UNDETERMINED SCAFFOLD_10, WHOLE GENOME SHOTGUN SEQUENCE"/>
    <property type="match status" value="1"/>
</dbReference>
<evidence type="ECO:0000313" key="9">
    <source>
        <dbReference type="Proteomes" id="UP001178507"/>
    </source>
</evidence>
<proteinExistence type="predicted"/>
<feature type="transmembrane region" description="Helical" evidence="6">
    <location>
        <begin position="184"/>
        <end position="206"/>
    </location>
</feature>
<name>A0AA36IDH2_9DINO</name>
<evidence type="ECO:0000259" key="7">
    <source>
        <dbReference type="Pfam" id="PF00520"/>
    </source>
</evidence>
<feature type="transmembrane region" description="Helical" evidence="6">
    <location>
        <begin position="218"/>
        <end position="238"/>
    </location>
</feature>
<evidence type="ECO:0000256" key="2">
    <source>
        <dbReference type="ARBA" id="ARBA00022692"/>
    </source>
</evidence>